<reference evidence="8 9" key="1">
    <citation type="journal article" date="2014" name="PLoS Genet.">
        <title>Analysis of the Phlebiopsis gigantea genome, transcriptome and secretome provides insight into its pioneer colonization strategies of wood.</title>
        <authorList>
            <person name="Hori C."/>
            <person name="Ishida T."/>
            <person name="Igarashi K."/>
            <person name="Samejima M."/>
            <person name="Suzuki H."/>
            <person name="Master E."/>
            <person name="Ferreira P."/>
            <person name="Ruiz-Duenas F.J."/>
            <person name="Held B."/>
            <person name="Canessa P."/>
            <person name="Larrondo L.F."/>
            <person name="Schmoll M."/>
            <person name="Druzhinina I.S."/>
            <person name="Kubicek C.P."/>
            <person name="Gaskell J.A."/>
            <person name="Kersten P."/>
            <person name="St John F."/>
            <person name="Glasner J."/>
            <person name="Sabat G."/>
            <person name="Splinter BonDurant S."/>
            <person name="Syed K."/>
            <person name="Yadav J."/>
            <person name="Mgbeahuruike A.C."/>
            <person name="Kovalchuk A."/>
            <person name="Asiegbu F.O."/>
            <person name="Lackner G."/>
            <person name="Hoffmeister D."/>
            <person name="Rencoret J."/>
            <person name="Gutierrez A."/>
            <person name="Sun H."/>
            <person name="Lindquist E."/>
            <person name="Barry K."/>
            <person name="Riley R."/>
            <person name="Grigoriev I.V."/>
            <person name="Henrissat B."/>
            <person name="Kues U."/>
            <person name="Berka R.M."/>
            <person name="Martinez A.T."/>
            <person name="Covert S.F."/>
            <person name="Blanchette R.A."/>
            <person name="Cullen D."/>
        </authorList>
    </citation>
    <scope>NUCLEOTIDE SEQUENCE [LARGE SCALE GENOMIC DNA]</scope>
    <source>
        <strain evidence="8 9">11061_1 CR5-6</strain>
    </source>
</reference>
<feature type="transmembrane region" description="Helical" evidence="6">
    <location>
        <begin position="41"/>
        <end position="59"/>
    </location>
</feature>
<evidence type="ECO:0000256" key="3">
    <source>
        <dbReference type="ARBA" id="ARBA00022989"/>
    </source>
</evidence>
<feature type="transmembrane region" description="Helical" evidence="6">
    <location>
        <begin position="187"/>
        <end position="209"/>
    </location>
</feature>
<feature type="domain" description="Rhodopsin" evidence="7">
    <location>
        <begin position="26"/>
        <end position="207"/>
    </location>
</feature>
<feature type="transmembrane region" description="Helical" evidence="6">
    <location>
        <begin position="108"/>
        <end position="130"/>
    </location>
</feature>
<dbReference type="GO" id="GO:0016020">
    <property type="term" value="C:membrane"/>
    <property type="evidence" value="ECO:0007669"/>
    <property type="project" value="UniProtKB-SubCell"/>
</dbReference>
<dbReference type="AlphaFoldDB" id="A0A0C3SDF8"/>
<gene>
    <name evidence="8" type="ORF">PHLGIDRAFT_34292</name>
</gene>
<protein>
    <recommendedName>
        <fullName evidence="7">Rhodopsin domain-containing protein</fullName>
    </recommendedName>
</protein>
<dbReference type="PANTHER" id="PTHR33048:SF47">
    <property type="entry name" value="INTEGRAL MEMBRANE PROTEIN-RELATED"/>
    <property type="match status" value="1"/>
</dbReference>
<evidence type="ECO:0000256" key="4">
    <source>
        <dbReference type="ARBA" id="ARBA00023136"/>
    </source>
</evidence>
<evidence type="ECO:0000256" key="5">
    <source>
        <dbReference type="ARBA" id="ARBA00038359"/>
    </source>
</evidence>
<keyword evidence="4 6" id="KW-0472">Membrane</keyword>
<keyword evidence="3 6" id="KW-1133">Transmembrane helix</keyword>
<evidence type="ECO:0000259" key="7">
    <source>
        <dbReference type="Pfam" id="PF20684"/>
    </source>
</evidence>
<dbReference type="PANTHER" id="PTHR33048">
    <property type="entry name" value="PTH11-LIKE INTEGRAL MEMBRANE PROTEIN (AFU_ORTHOLOGUE AFUA_5G11245)"/>
    <property type="match status" value="1"/>
</dbReference>
<dbReference type="EMBL" id="KN840463">
    <property type="protein sequence ID" value="KIP09640.1"/>
    <property type="molecule type" value="Genomic_DNA"/>
</dbReference>
<keyword evidence="9" id="KW-1185">Reference proteome</keyword>
<keyword evidence="2 6" id="KW-0812">Transmembrane</keyword>
<evidence type="ECO:0000313" key="8">
    <source>
        <dbReference type="EMBL" id="KIP09640.1"/>
    </source>
</evidence>
<evidence type="ECO:0000256" key="2">
    <source>
        <dbReference type="ARBA" id="ARBA00022692"/>
    </source>
</evidence>
<dbReference type="Pfam" id="PF20684">
    <property type="entry name" value="Fung_rhodopsin"/>
    <property type="match status" value="1"/>
</dbReference>
<evidence type="ECO:0000313" key="9">
    <source>
        <dbReference type="Proteomes" id="UP000053257"/>
    </source>
</evidence>
<dbReference type="InterPro" id="IPR049326">
    <property type="entry name" value="Rhodopsin_dom_fungi"/>
</dbReference>
<dbReference type="STRING" id="745531.A0A0C3SDF8"/>
<name>A0A0C3SDF8_PHLG1</name>
<organism evidence="8 9">
    <name type="scientific">Phlebiopsis gigantea (strain 11061_1 CR5-6)</name>
    <name type="common">White-rot fungus</name>
    <name type="synonym">Peniophora gigantea</name>
    <dbReference type="NCBI Taxonomy" id="745531"/>
    <lineage>
        <taxon>Eukaryota</taxon>
        <taxon>Fungi</taxon>
        <taxon>Dikarya</taxon>
        <taxon>Basidiomycota</taxon>
        <taxon>Agaricomycotina</taxon>
        <taxon>Agaricomycetes</taxon>
        <taxon>Polyporales</taxon>
        <taxon>Phanerochaetaceae</taxon>
        <taxon>Phlebiopsis</taxon>
    </lineage>
</organism>
<accession>A0A0C3SDF8</accession>
<dbReference type="OrthoDB" id="444631at2759"/>
<comment type="similarity">
    <text evidence="5">Belongs to the SAT4 family.</text>
</comment>
<feature type="non-terminal residue" evidence="8">
    <location>
        <position position="223"/>
    </location>
</feature>
<feature type="transmembrane region" description="Helical" evidence="6">
    <location>
        <begin position="150"/>
        <end position="175"/>
    </location>
</feature>
<dbReference type="HOGENOM" id="CLU_052841_1_0_1"/>
<proteinExistence type="inferred from homology"/>
<feature type="transmembrane region" description="Helical" evidence="6">
    <location>
        <begin position="71"/>
        <end position="96"/>
    </location>
</feature>
<feature type="transmembrane region" description="Helical" evidence="6">
    <location>
        <begin position="6"/>
        <end position="29"/>
    </location>
</feature>
<dbReference type="Proteomes" id="UP000053257">
    <property type="component" value="Unassembled WGS sequence"/>
</dbReference>
<evidence type="ECO:0000256" key="1">
    <source>
        <dbReference type="ARBA" id="ARBA00004141"/>
    </source>
</evidence>
<comment type="subcellular location">
    <subcellularLocation>
        <location evidence="1">Membrane</location>
        <topology evidence="1">Multi-pass membrane protein</topology>
    </subcellularLocation>
</comment>
<sequence>MVHTLVQLKITSAVCSFFAIALTCLRLYLRRDRYWWDDACAFLSTVFLLLQVAAVFMHLQDPRVLTHLDNIAAYYIMAASFYAIIWTARLAILYSVIRIDPNPKTRLILHRVGVVFIVVLGVMIAQLFWVCEPLPNWKNAVSPQCPLDKQVAICQLVTDILADLLLIAAPLRLIWGMSAEDGTRKRLMVIFSTSLVTTIVSLVHAALILSDAGAKVVIAALVE</sequence>
<evidence type="ECO:0000256" key="6">
    <source>
        <dbReference type="SAM" id="Phobius"/>
    </source>
</evidence>
<dbReference type="InterPro" id="IPR052337">
    <property type="entry name" value="SAT4-like"/>
</dbReference>